<evidence type="ECO:0000313" key="21">
    <source>
        <dbReference type="RefSeq" id="XP_015596007.1"/>
    </source>
</evidence>
<gene>
    <name evidence="20 21" type="primary">LOC107268108</name>
</gene>
<feature type="transmembrane region" description="Helical" evidence="17">
    <location>
        <begin position="276"/>
        <end position="294"/>
    </location>
</feature>
<keyword evidence="5 14" id="KW-0479">Metal-binding</keyword>
<dbReference type="PANTHER" id="PTHR12863:SF1">
    <property type="entry name" value="FATTY ACID 2-HYDROXYLASE"/>
    <property type="match status" value="1"/>
</dbReference>
<keyword evidence="11 14" id="KW-0443">Lipid metabolism</keyword>
<dbReference type="PIRSF" id="PIRSF005149">
    <property type="entry name" value="IPC-B_HD"/>
    <property type="match status" value="1"/>
</dbReference>
<evidence type="ECO:0000256" key="13">
    <source>
        <dbReference type="ARBA" id="ARBA00023160"/>
    </source>
</evidence>
<comment type="cofactor">
    <cofactor evidence="16">
        <name>Fe cation</name>
        <dbReference type="ChEBI" id="CHEBI:24875"/>
    </cofactor>
</comment>
<dbReference type="InterPro" id="IPR001199">
    <property type="entry name" value="Cyt_B5-like_heme/steroid-bd"/>
</dbReference>
<evidence type="ECO:0000256" key="4">
    <source>
        <dbReference type="ARBA" id="ARBA00022692"/>
    </source>
</evidence>
<dbReference type="PROSITE" id="PS50255">
    <property type="entry name" value="CYTOCHROME_B5_2"/>
    <property type="match status" value="1"/>
</dbReference>
<dbReference type="GO" id="GO:0005789">
    <property type="term" value="C:endoplasmic reticulum membrane"/>
    <property type="evidence" value="ECO:0007669"/>
    <property type="project" value="UniProtKB-SubCell"/>
</dbReference>
<comment type="similarity">
    <text evidence="2 14">Belongs to the sterol desaturase family. SCS7 subfamily.</text>
</comment>
<feature type="transmembrane region" description="Helical" evidence="17">
    <location>
        <begin position="217"/>
        <end position="235"/>
    </location>
</feature>
<sequence>MRVMELRAETIYQGVERTMSDNVDDVTKGVTLRNGNSWYLSNNYKKPYSDSDSNSDIKFRLDNAEETDNFVVKYHGKTYDISGLLKYHPGGRKTLKPYKGFSLDRVLAETPHSKAAHHLFEEFVLENQSEYQDIEKLINWNKPILWQVSSLKNRYWEWVNLPVNRPIRLFKSNFLELLTITPWYLVPIIWIPISLYFFYIGCTTDISDSVVNSMPQIIIAFAWGLLLWTFLEYSLHRKLFHMKPPPDSTTLITLHFLLHGLHHKFYFQAPFDAQRLLFPPVPAIAAATILLNLYKLLFPPVMINFVISGTMIGYLCYDLIHYYLHYGAPKAETYLYVMKRYHNYHHFSHHQEGFGISSKLWDYVFGTLITLRQLIRAIEW</sequence>
<keyword evidence="7 14" id="KW-0276">Fatty acid metabolism</keyword>
<feature type="transmembrane region" description="Helical" evidence="17">
    <location>
        <begin position="300"/>
        <end position="320"/>
    </location>
</feature>
<keyword evidence="3 14" id="KW-0444">Lipid biosynthesis</keyword>
<evidence type="ECO:0000256" key="5">
    <source>
        <dbReference type="ARBA" id="ARBA00022723"/>
    </source>
</evidence>
<organism evidence="19 20">
    <name type="scientific">Cephus cinctus</name>
    <name type="common">Wheat stem sawfly</name>
    <dbReference type="NCBI Taxonomy" id="211228"/>
    <lineage>
        <taxon>Eukaryota</taxon>
        <taxon>Metazoa</taxon>
        <taxon>Ecdysozoa</taxon>
        <taxon>Arthropoda</taxon>
        <taxon>Hexapoda</taxon>
        <taxon>Insecta</taxon>
        <taxon>Pterygota</taxon>
        <taxon>Neoptera</taxon>
        <taxon>Endopterygota</taxon>
        <taxon>Hymenoptera</taxon>
        <taxon>Cephoidea</taxon>
        <taxon>Cephidae</taxon>
        <taxon>Cephus</taxon>
    </lineage>
</organism>
<evidence type="ECO:0000256" key="3">
    <source>
        <dbReference type="ARBA" id="ARBA00022516"/>
    </source>
</evidence>
<feature type="binding site" evidence="15">
    <location>
        <position position="259"/>
    </location>
    <ligand>
        <name>Zn(2+)</name>
        <dbReference type="ChEBI" id="CHEBI:29105"/>
        <label>1</label>
    </ligand>
</feature>
<keyword evidence="10 14" id="KW-0560">Oxidoreductase</keyword>
<protein>
    <recommendedName>
        <fullName evidence="14">Fatty acid 2-hydroxylase</fullName>
        <ecNumber evidence="14">1.-.-.-</ecNumber>
    </recommendedName>
</protein>
<evidence type="ECO:0000256" key="11">
    <source>
        <dbReference type="ARBA" id="ARBA00023098"/>
    </source>
</evidence>
<dbReference type="KEGG" id="ccin:107268108"/>
<keyword evidence="13 14" id="KW-0275">Fatty acid biosynthesis</keyword>
<keyword evidence="12 14" id="KW-0472">Membrane</keyword>
<evidence type="ECO:0000256" key="15">
    <source>
        <dbReference type="PIRSR" id="PIRSR005149-1"/>
    </source>
</evidence>
<evidence type="ECO:0000256" key="2">
    <source>
        <dbReference type="ARBA" id="ARBA00005747"/>
    </source>
</evidence>
<feature type="transmembrane region" description="Helical" evidence="17">
    <location>
        <begin position="174"/>
        <end position="197"/>
    </location>
</feature>
<evidence type="ECO:0000256" key="6">
    <source>
        <dbReference type="ARBA" id="ARBA00022824"/>
    </source>
</evidence>
<feature type="binding site" evidence="15">
    <location>
        <position position="263"/>
    </location>
    <ligand>
        <name>Zn(2+)</name>
        <dbReference type="ChEBI" id="CHEBI:29105"/>
        <label>1</label>
    </ligand>
</feature>
<proteinExistence type="inferred from homology"/>
<dbReference type="SUPFAM" id="SSF55856">
    <property type="entry name" value="Cytochrome b5-like heme/steroid binding domain"/>
    <property type="match status" value="1"/>
</dbReference>
<evidence type="ECO:0000256" key="7">
    <source>
        <dbReference type="ARBA" id="ARBA00022832"/>
    </source>
</evidence>
<dbReference type="GO" id="GO:0080132">
    <property type="term" value="F:fatty acid 2-hydroxylase activity"/>
    <property type="evidence" value="ECO:0007669"/>
    <property type="project" value="InterPro"/>
</dbReference>
<evidence type="ECO:0000256" key="16">
    <source>
        <dbReference type="PIRSR" id="PIRSR005149-50"/>
    </source>
</evidence>
<evidence type="ECO:0000256" key="9">
    <source>
        <dbReference type="ARBA" id="ARBA00022989"/>
    </source>
</evidence>
<evidence type="ECO:0000256" key="14">
    <source>
        <dbReference type="PIRNR" id="PIRNR005149"/>
    </source>
</evidence>
<evidence type="ECO:0000313" key="19">
    <source>
        <dbReference type="Proteomes" id="UP000694920"/>
    </source>
</evidence>
<accession>A0AAJ7BWH9</accession>
<evidence type="ECO:0000256" key="12">
    <source>
        <dbReference type="ARBA" id="ARBA00023136"/>
    </source>
</evidence>
<feature type="binding site" description="axial binding residue" evidence="16">
    <location>
        <position position="88"/>
    </location>
    <ligand>
        <name>heme</name>
        <dbReference type="ChEBI" id="CHEBI:30413"/>
    </ligand>
    <ligandPart>
        <name>Fe</name>
        <dbReference type="ChEBI" id="CHEBI:18248"/>
    </ligandPart>
</feature>
<comment type="subcellular location">
    <subcellularLocation>
        <location evidence="1">Endoplasmic reticulum membrane</location>
        <topology evidence="1">Multi-pass membrane protein</topology>
    </subcellularLocation>
</comment>
<dbReference type="GeneID" id="107268108"/>
<evidence type="ECO:0000259" key="18">
    <source>
        <dbReference type="PROSITE" id="PS50255"/>
    </source>
</evidence>
<feature type="binding site" evidence="15">
    <location>
        <position position="321"/>
    </location>
    <ligand>
        <name>Zn(2+)</name>
        <dbReference type="ChEBI" id="CHEBI:29105"/>
        <label>1</label>
    </ligand>
</feature>
<keyword evidence="16" id="KW-0349">Heme</keyword>
<evidence type="ECO:0000256" key="8">
    <source>
        <dbReference type="ARBA" id="ARBA00022833"/>
    </source>
</evidence>
<dbReference type="EC" id="1.-.-.-" evidence="14"/>
<dbReference type="InterPro" id="IPR014430">
    <property type="entry name" value="Scs7"/>
</dbReference>
<keyword evidence="6 14" id="KW-0256">Endoplasmic reticulum</keyword>
<dbReference type="Gene3D" id="3.10.120.10">
    <property type="entry name" value="Cytochrome b5-like heme/steroid binding domain"/>
    <property type="match status" value="1"/>
</dbReference>
<name>A0AAJ7BWH9_CEPCN</name>
<evidence type="ECO:0000256" key="10">
    <source>
        <dbReference type="ARBA" id="ARBA00023002"/>
    </source>
</evidence>
<feature type="binding site" evidence="15">
    <location>
        <position position="345"/>
    </location>
    <ligand>
        <name>Zn(2+)</name>
        <dbReference type="ChEBI" id="CHEBI:29105"/>
        <label>2</label>
    </ligand>
</feature>
<keyword evidence="8 15" id="KW-0862">Zinc</keyword>
<dbReference type="InterPro" id="IPR006694">
    <property type="entry name" value="Fatty_acid_hydroxylase"/>
</dbReference>
<dbReference type="RefSeq" id="XP_015596007.1">
    <property type="nucleotide sequence ID" value="XM_015740521.2"/>
</dbReference>
<keyword evidence="19" id="KW-1185">Reference proteome</keyword>
<dbReference type="Pfam" id="PF00173">
    <property type="entry name" value="Cyt-b5"/>
    <property type="match status" value="1"/>
</dbReference>
<feature type="binding site" evidence="15">
    <location>
        <position position="241"/>
    </location>
    <ligand>
        <name>Zn(2+)</name>
        <dbReference type="ChEBI" id="CHEBI:29105"/>
        <label>1</label>
    </ligand>
</feature>
<keyword evidence="9 17" id="KW-1133">Transmembrane helix</keyword>
<dbReference type="RefSeq" id="XP_015596006.1">
    <property type="nucleotide sequence ID" value="XM_015740520.1"/>
</dbReference>
<dbReference type="AlphaFoldDB" id="A0AAJ7BWH9"/>
<keyword evidence="4 17" id="KW-0812">Transmembrane</keyword>
<evidence type="ECO:0000256" key="17">
    <source>
        <dbReference type="SAM" id="Phobius"/>
    </source>
</evidence>
<evidence type="ECO:0000256" key="1">
    <source>
        <dbReference type="ARBA" id="ARBA00004477"/>
    </source>
</evidence>
<dbReference type="PANTHER" id="PTHR12863">
    <property type="entry name" value="FATTY ACID HYDROXYLASE"/>
    <property type="match status" value="1"/>
</dbReference>
<dbReference type="Pfam" id="PF04116">
    <property type="entry name" value="FA_hydroxylase"/>
    <property type="match status" value="1"/>
</dbReference>
<dbReference type="CTD" id="79152"/>
<dbReference type="Proteomes" id="UP000694920">
    <property type="component" value="Unplaced"/>
</dbReference>
<feature type="binding site" description="axial binding residue" evidence="16">
    <location>
        <position position="112"/>
    </location>
    <ligand>
        <name>heme</name>
        <dbReference type="ChEBI" id="CHEBI:30413"/>
    </ligand>
    <ligandPart>
        <name>Fe</name>
        <dbReference type="ChEBI" id="CHEBI:18248"/>
    </ligandPart>
</feature>
<comment type="cofactor">
    <cofactor evidence="14 15">
        <name>Zn(2+)</name>
        <dbReference type="ChEBI" id="CHEBI:29105"/>
    </cofactor>
    <text evidence="14 15">Binds 2 Zn(2+) ions per subunit that likely form a catalytic dimetal center.</text>
</comment>
<feature type="binding site" evidence="15">
    <location>
        <position position="325"/>
    </location>
    <ligand>
        <name>Zn(2+)</name>
        <dbReference type="ChEBI" id="CHEBI:29105"/>
        <label>1</label>
    </ligand>
</feature>
<feature type="domain" description="Cytochrome b5 heme-binding" evidence="18">
    <location>
        <begin position="63"/>
        <end position="129"/>
    </location>
</feature>
<feature type="binding site" evidence="15">
    <location>
        <position position="236"/>
    </location>
    <ligand>
        <name>Zn(2+)</name>
        <dbReference type="ChEBI" id="CHEBI:29105"/>
        <label>1</label>
    </ligand>
</feature>
<comment type="function">
    <text evidence="14">Catalyzes stereospecific hydroxylation of free fatty acids at the C-2 position to produce (R)-2-hydroxy fatty acids, which are building blocks of sphingolipids and glycosphingolipids common in neural tissue and epidermis. Plays an essential role in the synthesis of galactosphingolipids of the myelin sheath. Responsible for the synthesis of sphingolipids and glycosphingolipids involved in the formation of epidermal lamellar bodies critical for skin permeability barrier. Participates in the synthesis of glycosphingolipids and a fraction of type II wax diesters in sebaceous gland, specifically regulating hair follicle homeostasis. Involved in the synthesis of sphingolipids of plasma membrane rafts, controlling lipid raft mobility and trafficking of raft-associated proteins.</text>
</comment>
<evidence type="ECO:0000313" key="20">
    <source>
        <dbReference type="RefSeq" id="XP_015596006.1"/>
    </source>
</evidence>
<reference evidence="20 21" key="1">
    <citation type="submission" date="2025-04" db="UniProtKB">
        <authorList>
            <consortium name="RefSeq"/>
        </authorList>
    </citation>
    <scope>IDENTIFICATION</scope>
</reference>
<dbReference type="InterPro" id="IPR036400">
    <property type="entry name" value="Cyt_B5-like_heme/steroid_sf"/>
</dbReference>
<feature type="binding site" evidence="15">
    <location>
        <position position="262"/>
    </location>
    <ligand>
        <name>Zn(2+)</name>
        <dbReference type="ChEBI" id="CHEBI:29105"/>
        <label>1</label>
    </ligand>
</feature>
<dbReference type="GO" id="GO:0006633">
    <property type="term" value="P:fatty acid biosynthetic process"/>
    <property type="evidence" value="ECO:0007669"/>
    <property type="project" value="UniProtKB-KW"/>
</dbReference>
<dbReference type="GO" id="GO:0005506">
    <property type="term" value="F:iron ion binding"/>
    <property type="evidence" value="ECO:0007669"/>
    <property type="project" value="UniProtKB-UniRule"/>
</dbReference>
<feature type="binding site" evidence="15">
    <location>
        <position position="346"/>
    </location>
    <ligand>
        <name>Zn(2+)</name>
        <dbReference type="ChEBI" id="CHEBI:29105"/>
        <label>1</label>
    </ligand>
</feature>
<keyword evidence="14 16" id="KW-0408">Iron</keyword>
<feature type="binding site" evidence="15">
    <location>
        <position position="342"/>
    </location>
    <ligand>
        <name>Zn(2+)</name>
        <dbReference type="ChEBI" id="CHEBI:29105"/>
        <label>1</label>
    </ligand>
</feature>